<dbReference type="ExpressionAtlas" id="A5BQE5">
    <property type="expression patterns" value="baseline and differential"/>
</dbReference>
<evidence type="ECO:0000256" key="1">
    <source>
        <dbReference type="SAM" id="MobiDB-lite"/>
    </source>
</evidence>
<dbReference type="InterPro" id="IPR043502">
    <property type="entry name" value="DNA/RNA_pol_sf"/>
</dbReference>
<dbReference type="SUPFAM" id="SSF53098">
    <property type="entry name" value="Ribonuclease H-like"/>
    <property type="match status" value="1"/>
</dbReference>
<accession>A5BQE5</accession>
<dbReference type="GO" id="GO:0003676">
    <property type="term" value="F:nucleic acid binding"/>
    <property type="evidence" value="ECO:0007669"/>
    <property type="project" value="InterPro"/>
</dbReference>
<dbReference type="InterPro" id="IPR057670">
    <property type="entry name" value="SH3_retrovirus"/>
</dbReference>
<dbReference type="PANTHER" id="PTHR11439:SF470">
    <property type="entry name" value="CYSTEINE-RICH RLK (RECEPTOR-LIKE PROTEIN KINASE) 8"/>
    <property type="match status" value="1"/>
</dbReference>
<sequence length="906" mass="103003">MGKGRSAILWDEEDSMTPEISDTYMFLATAKDIWDAIQQTYSKARDAAQVYEVKVKTIVAKQGSKTVTKYVNQLKALWQELDHYRVIKTKYPEDAAVLKDFIEQDRVYDFLVGFNPEFDQVRIQILGKQEVPCFNEVVALIRDEESRRSVMLEPQTLDGSALVAKTEYSEQEKNDLPKHLKTKAHKKEVLEAEWGNRGGQQRPQAHMAEQPKTEENSATGGFNSEEMEKLRSLLGSLDKPTGTCSLALSGFGDIYITPTLILKNVLHGILHDSSCVNTPQQNGVAERKNGHLLNTTRALLFQGNVPNSYWGEAVLAATYMINRILSRVLDNKSPVKILKSFHPHFRTSNGLTPRVFGCTAFVHVHSQHRDKLDPRAIKCVFLGYSSTQKGYKCYNPSTRKFYISTDVTFTENKPFFPKSSLQGEISMMEDSPCESFEPLDLPHVSTHGDEEPKLPNFITEPLSSPIPTSVTHNFPQFPKALTKREWKDAMREEMSALEKNKTWEIVERPKGKNIVDCKWIFTLKYKADGSLKRHKARLVAKGYTQTYGVDYQETFAPVAKMNTVRILLSLAAHYNWQLLQYDVKNAFLYGDLDEEIYMNILPGFKGNIGNKVCKLKKTLYGLKQSPKAWFGRFAKVMKESGYKQSQGDYTLFIKHSAVGGVTALLVYVNNIIVTGNDERAKHEVKQRLAIEFEIKELGKLKYFLGIEVTYSTQGIFISQQKYVIDLLAETGKIGCKPVSTPMDPNHKLGEGKEEPMVDKRMYQRLVGRLIYLAHTRPDIANSMSVISQFMHDPREPHLQAAYKVLHYLKGNPGKGILFKNNTLSLEAYTNADYIILDDLRIKWDGPMKLYCDNKSAINIAHNPIQHDRTKHIEIDKHFIKEKLEKGGVCMSYVPSEHQLADILTKG</sequence>
<gene>
    <name evidence="4" type="ORF">VITISV_000238</name>
</gene>
<dbReference type="InterPro" id="IPR012337">
    <property type="entry name" value="RNaseH-like_sf"/>
</dbReference>
<feature type="domain" description="Reverse transcriptase Ty1/copia-type" evidence="2">
    <location>
        <begin position="500"/>
        <end position="742"/>
    </location>
</feature>
<feature type="domain" description="Retroviral polymerase SH3-like" evidence="3">
    <location>
        <begin position="358"/>
        <end position="420"/>
    </location>
</feature>
<dbReference type="Pfam" id="PF07727">
    <property type="entry name" value="RVT_2"/>
    <property type="match status" value="1"/>
</dbReference>
<evidence type="ECO:0000313" key="4">
    <source>
        <dbReference type="EMBL" id="CAN79196.1"/>
    </source>
</evidence>
<dbReference type="EMBL" id="AM467485">
    <property type="protein sequence ID" value="CAN79196.1"/>
    <property type="molecule type" value="Genomic_DNA"/>
</dbReference>
<organism evidence="4">
    <name type="scientific">Vitis vinifera</name>
    <name type="common">Grape</name>
    <dbReference type="NCBI Taxonomy" id="29760"/>
    <lineage>
        <taxon>Eukaryota</taxon>
        <taxon>Viridiplantae</taxon>
        <taxon>Streptophyta</taxon>
        <taxon>Embryophyta</taxon>
        <taxon>Tracheophyta</taxon>
        <taxon>Spermatophyta</taxon>
        <taxon>Magnoliopsida</taxon>
        <taxon>eudicotyledons</taxon>
        <taxon>Gunneridae</taxon>
        <taxon>Pentapetalae</taxon>
        <taxon>rosids</taxon>
        <taxon>Vitales</taxon>
        <taxon>Vitaceae</taxon>
        <taxon>Viteae</taxon>
        <taxon>Vitis</taxon>
    </lineage>
</organism>
<dbReference type="InterPro" id="IPR036397">
    <property type="entry name" value="RNaseH_sf"/>
</dbReference>
<feature type="region of interest" description="Disordered" evidence="1">
    <location>
        <begin position="192"/>
        <end position="224"/>
    </location>
</feature>
<dbReference type="Gene3D" id="3.30.420.10">
    <property type="entry name" value="Ribonuclease H-like superfamily/Ribonuclease H"/>
    <property type="match status" value="1"/>
</dbReference>
<reference evidence="4" key="1">
    <citation type="journal article" date="2007" name="PLoS ONE">
        <title>The first genome sequence of an elite grapevine cultivar (Pinot noir Vitis vinifera L.): coping with a highly heterozygous genome.</title>
        <authorList>
            <person name="Velasco R."/>
            <person name="Zharkikh A."/>
            <person name="Troggio M."/>
            <person name="Cartwright D.A."/>
            <person name="Cestaro A."/>
            <person name="Pruss D."/>
            <person name="Pindo M."/>
            <person name="FitzGerald L.M."/>
            <person name="Vezzulli S."/>
            <person name="Reid J."/>
            <person name="Malacarne G."/>
            <person name="Iliev D."/>
            <person name="Coppola G."/>
            <person name="Wardell B."/>
            <person name="Micheletti D."/>
            <person name="Macalma T."/>
            <person name="Facci M."/>
            <person name="Mitchell J.T."/>
            <person name="Perazzolli M."/>
            <person name="Eldredge G."/>
            <person name="Gatto P."/>
            <person name="Oyzerski R."/>
            <person name="Moretto M."/>
            <person name="Gutin N."/>
            <person name="Stefanini M."/>
            <person name="Chen Y."/>
            <person name="Segala C."/>
            <person name="Davenport C."/>
            <person name="Dematte L."/>
            <person name="Mraz A."/>
            <person name="Battilana J."/>
            <person name="Stormo K."/>
            <person name="Costa F."/>
            <person name="Tao Q."/>
            <person name="Si-Ammour A."/>
            <person name="Harkins T."/>
            <person name="Lackey A."/>
            <person name="Perbost C."/>
            <person name="Taillon B."/>
            <person name="Stella A."/>
            <person name="Solovyev V."/>
            <person name="Fawcett J.A."/>
            <person name="Sterck L."/>
            <person name="Vandepoele K."/>
            <person name="Grando S.M."/>
            <person name="Toppo S."/>
            <person name="Moser C."/>
            <person name="Lanchbury J."/>
            <person name="Bogden R."/>
            <person name="Skolnick M."/>
            <person name="Sgaramella V."/>
            <person name="Bhatnagar S.K."/>
            <person name="Fontana P."/>
            <person name="Gutin A."/>
            <person name="Van de Peer Y."/>
            <person name="Salamini F."/>
            <person name="Viola R."/>
        </authorList>
    </citation>
    <scope>NUCLEOTIDE SEQUENCE</scope>
</reference>
<proteinExistence type="predicted"/>
<name>A5BQE5_VITVI</name>
<evidence type="ECO:0000259" key="2">
    <source>
        <dbReference type="Pfam" id="PF07727"/>
    </source>
</evidence>
<dbReference type="SUPFAM" id="SSF56672">
    <property type="entry name" value="DNA/RNA polymerases"/>
    <property type="match status" value="1"/>
</dbReference>
<dbReference type="CDD" id="cd09272">
    <property type="entry name" value="RNase_HI_RT_Ty1"/>
    <property type="match status" value="1"/>
</dbReference>
<dbReference type="PANTHER" id="PTHR11439">
    <property type="entry name" value="GAG-POL-RELATED RETROTRANSPOSON"/>
    <property type="match status" value="1"/>
</dbReference>
<dbReference type="Pfam" id="PF25597">
    <property type="entry name" value="SH3_retrovirus"/>
    <property type="match status" value="1"/>
</dbReference>
<dbReference type="AlphaFoldDB" id="A5BQE5"/>
<dbReference type="InterPro" id="IPR013103">
    <property type="entry name" value="RVT_2"/>
</dbReference>
<protein>
    <submittedName>
        <fullName evidence="4">Uncharacterized protein</fullName>
    </submittedName>
</protein>
<evidence type="ECO:0000259" key="3">
    <source>
        <dbReference type="Pfam" id="PF25597"/>
    </source>
</evidence>